<keyword evidence="11" id="KW-1185">Reference proteome</keyword>
<proteinExistence type="inferred from homology"/>
<dbReference type="Proteomes" id="UP000008810">
    <property type="component" value="Chromosome 1"/>
</dbReference>
<keyword evidence="5 7" id="KW-0472">Membrane</keyword>
<evidence type="ECO:0000256" key="5">
    <source>
        <dbReference type="ARBA" id="ARBA00023136"/>
    </source>
</evidence>
<dbReference type="eggNOG" id="KOG2325">
    <property type="taxonomic scope" value="Eukaryota"/>
</dbReference>
<dbReference type="EnsemblPlants" id="KQK19685">
    <property type="protein sequence ID" value="KQK19685"/>
    <property type="gene ID" value="BRADI_1g49790v3"/>
</dbReference>
<feature type="transmembrane region" description="Helical" evidence="7">
    <location>
        <begin position="672"/>
        <end position="695"/>
    </location>
</feature>
<dbReference type="OMA" id="MTNYYIV"/>
<dbReference type="RefSeq" id="XP_010228054.1">
    <property type="nucleotide sequence ID" value="XM_010229752.3"/>
</dbReference>
<evidence type="ECO:0000256" key="6">
    <source>
        <dbReference type="SAM" id="MobiDB-lite"/>
    </source>
</evidence>
<dbReference type="InterPro" id="IPR036259">
    <property type="entry name" value="MFS_trans_sf"/>
</dbReference>
<dbReference type="EMBL" id="CM000880">
    <property type="protein sequence ID" value="KQK19685.1"/>
    <property type="molecule type" value="Genomic_DNA"/>
</dbReference>
<evidence type="ECO:0000313" key="11">
    <source>
        <dbReference type="Proteomes" id="UP000008810"/>
    </source>
</evidence>
<dbReference type="OrthoDB" id="5588846at2759"/>
<keyword evidence="3 7" id="KW-0812">Transmembrane</keyword>
<feature type="transmembrane region" description="Helical" evidence="7">
    <location>
        <begin position="248"/>
        <end position="269"/>
    </location>
</feature>
<feature type="transmembrane region" description="Helical" evidence="7">
    <location>
        <begin position="546"/>
        <end position="566"/>
    </location>
</feature>
<accession>I1H170</accession>
<dbReference type="PROSITE" id="PS51382">
    <property type="entry name" value="SPX"/>
    <property type="match status" value="1"/>
</dbReference>
<evidence type="ECO:0000256" key="1">
    <source>
        <dbReference type="ARBA" id="ARBA00004141"/>
    </source>
</evidence>
<dbReference type="PANTHER" id="PTHR23510:SF78">
    <property type="entry name" value="SPX DOMAIN-CONTAINING MEMBRANE PROTEIN OS06G0129400"/>
    <property type="match status" value="1"/>
</dbReference>
<dbReference type="KEGG" id="bdi:100826685"/>
<dbReference type="HOGENOM" id="CLU_025236_1_0_1"/>
<evidence type="ECO:0000313" key="10">
    <source>
        <dbReference type="EnsemblPlants" id="PNT76572"/>
    </source>
</evidence>
<protein>
    <recommendedName>
        <fullName evidence="8">SPX domain-containing protein</fullName>
    </recommendedName>
</protein>
<dbReference type="EnsemblPlants" id="PNT76572">
    <property type="protein sequence ID" value="PNT76572"/>
    <property type="gene ID" value="BRADI_1g49790v3"/>
</dbReference>
<dbReference type="PANTHER" id="PTHR23510">
    <property type="entry name" value="INNER MEMBRANE TRANSPORT PROTEIN YAJR"/>
    <property type="match status" value="1"/>
</dbReference>
<feature type="domain" description="SPX" evidence="8">
    <location>
        <begin position="2"/>
        <end position="145"/>
    </location>
</feature>
<dbReference type="InterPro" id="IPR045264">
    <property type="entry name" value="SPXM_SPX_plant"/>
</dbReference>
<dbReference type="InterPro" id="IPR011701">
    <property type="entry name" value="MFS"/>
</dbReference>
<dbReference type="AlphaFoldDB" id="I1H170"/>
<dbReference type="InterPro" id="IPR051068">
    <property type="entry name" value="MFS_Domain-Containing_Protein"/>
</dbReference>
<evidence type="ECO:0000256" key="3">
    <source>
        <dbReference type="ARBA" id="ARBA00022692"/>
    </source>
</evidence>
<dbReference type="SUPFAM" id="SSF103473">
    <property type="entry name" value="MFS general substrate transporter"/>
    <property type="match status" value="1"/>
</dbReference>
<dbReference type="Gene3D" id="1.20.1250.20">
    <property type="entry name" value="MFS general substrate transporter like domains"/>
    <property type="match status" value="1"/>
</dbReference>
<organism evidence="10">
    <name type="scientific">Brachypodium distachyon</name>
    <name type="common">Purple false brome</name>
    <name type="synonym">Trachynia distachya</name>
    <dbReference type="NCBI Taxonomy" id="15368"/>
    <lineage>
        <taxon>Eukaryota</taxon>
        <taxon>Viridiplantae</taxon>
        <taxon>Streptophyta</taxon>
        <taxon>Embryophyta</taxon>
        <taxon>Tracheophyta</taxon>
        <taxon>Spermatophyta</taxon>
        <taxon>Magnoliopsida</taxon>
        <taxon>Liliopsida</taxon>
        <taxon>Poales</taxon>
        <taxon>Poaceae</taxon>
        <taxon>BOP clade</taxon>
        <taxon>Pooideae</taxon>
        <taxon>Stipodae</taxon>
        <taxon>Brachypodieae</taxon>
        <taxon>Brachypodium</taxon>
    </lineage>
</organism>
<dbReference type="Gramene" id="KQK19685">
    <property type="protein sequence ID" value="KQK19685"/>
    <property type="gene ID" value="BRADI_1g49790v3"/>
</dbReference>
<reference evidence="10" key="3">
    <citation type="submission" date="2018-08" db="UniProtKB">
        <authorList>
            <consortium name="EnsemblPlants"/>
        </authorList>
    </citation>
    <scope>IDENTIFICATION</scope>
    <source>
        <strain evidence="10">cv. Bd21</strain>
    </source>
</reference>
<sequence length="699" mass="77713">MVRFGKKLMADQVPEWRGYYINYKLMKKRVKQYGQQLQQGEKDRRRVLKDFSKMLDDQIEKIVLFLLEQQGMLASRIEKLGKERAILAEQPDISGITGLREAYREVGLDLIKLLKFVDLNATGIRKILKKFDKRFSYRFTDYYVSSRSNHPYSQLQQVFKHVGVGAVVGALSRNLADLQERQGSYLSIYDQPSSALKDPIIDMINSSVDKLTRSTNFLRFLGQHALIAHEESPSTAGEEEIEDQKYHFVSLMLNLVNTFLYMVNTYIIVPTADDYSVSLGAASTVCGVVIGSMAVAQIFSSVYFSAWSNKSYFQPLIFSSIVLFLGNVCYAMAYDMKSLTVLIVGRLLCGLGSARAVNRRYISDCVPARIRMQASAGFVSASALGMACGPALAGLLQWRFKIYMVTFNQSTLPGWLMAVAWLLYLVWLSISFKEPNRAEVNDTPQHPPSGQRTDIDRVENGLAQPLLRDSESKQNEDDDEEEGDDSEESTKDSRTPATSIGSAYRLLTPSVKVQLLIYFMLKYAMEILLSESSVITNHYFKWNTSAVAIFLAILGLTVLPINAVVGTYISNMFEDRQLLMASQITLLVGIIFSFKVTGTYSVIQYVLSALITFVSAEVLEGVNLSLLSSVMSSRLSRGTYNGGLLSTEAGTLARVVADGTITAAGYLGIGSLLNVTLLPSLVICVASIACTFLTYNSLF</sequence>
<reference evidence="9" key="2">
    <citation type="submission" date="2017-06" db="EMBL/GenBank/DDBJ databases">
        <title>WGS assembly of Brachypodium distachyon.</title>
        <authorList>
            <consortium name="The International Brachypodium Initiative"/>
            <person name="Lucas S."/>
            <person name="Harmon-Smith M."/>
            <person name="Lail K."/>
            <person name="Tice H."/>
            <person name="Grimwood J."/>
            <person name="Bruce D."/>
            <person name="Barry K."/>
            <person name="Shu S."/>
            <person name="Lindquist E."/>
            <person name="Wang M."/>
            <person name="Pitluck S."/>
            <person name="Vogel J.P."/>
            <person name="Garvin D.F."/>
            <person name="Mockler T.C."/>
            <person name="Schmutz J."/>
            <person name="Rokhsar D."/>
            <person name="Bevan M.W."/>
        </authorList>
    </citation>
    <scope>NUCLEOTIDE SEQUENCE</scope>
    <source>
        <strain evidence="9">Bd21</strain>
    </source>
</reference>
<dbReference type="GO" id="GO:0016020">
    <property type="term" value="C:membrane"/>
    <property type="evidence" value="ECO:0000318"/>
    <property type="project" value="GO_Central"/>
</dbReference>
<reference evidence="9 10" key="1">
    <citation type="journal article" date="2010" name="Nature">
        <title>Genome sequencing and analysis of the model grass Brachypodium distachyon.</title>
        <authorList>
            <consortium name="International Brachypodium Initiative"/>
        </authorList>
    </citation>
    <scope>NUCLEOTIDE SEQUENCE [LARGE SCALE GENOMIC DNA]</scope>
    <source>
        <strain evidence="9">Bd21</strain>
        <strain evidence="10">cv. Bd21</strain>
    </source>
</reference>
<evidence type="ECO:0000256" key="2">
    <source>
        <dbReference type="ARBA" id="ARBA00008335"/>
    </source>
</evidence>
<dbReference type="Gramene" id="KQK19686">
    <property type="protein sequence ID" value="KQK19686"/>
    <property type="gene ID" value="BRADI_1g49790v3"/>
</dbReference>
<dbReference type="GeneID" id="100826685"/>
<evidence type="ECO:0000259" key="8">
    <source>
        <dbReference type="PROSITE" id="PS51382"/>
    </source>
</evidence>
<feature type="transmembrane region" description="Helical" evidence="7">
    <location>
        <begin position="316"/>
        <end position="333"/>
    </location>
</feature>
<gene>
    <name evidence="10" type="primary">LOC100826685</name>
    <name evidence="9" type="ORF">BRADI_1g49790v3</name>
</gene>
<dbReference type="Gramene" id="PNT76572">
    <property type="protein sequence ID" value="PNT76572"/>
    <property type="gene ID" value="BRADI_1g49790v3"/>
</dbReference>
<dbReference type="InterPro" id="IPR004331">
    <property type="entry name" value="SPX_dom"/>
</dbReference>
<feature type="transmembrane region" description="Helical" evidence="7">
    <location>
        <begin position="412"/>
        <end position="430"/>
    </location>
</feature>
<evidence type="ECO:0000313" key="9">
    <source>
        <dbReference type="EMBL" id="KQK19685.1"/>
    </source>
</evidence>
<dbReference type="Pfam" id="PF07690">
    <property type="entry name" value="MFS_1"/>
    <property type="match status" value="1"/>
</dbReference>
<dbReference type="EnsemblPlants" id="KQK19686">
    <property type="protein sequence ID" value="KQK19686"/>
    <property type="gene ID" value="BRADI_1g49790v3"/>
</dbReference>
<comment type="similarity">
    <text evidence="2">Belongs to the major facilitator superfamily.</text>
</comment>
<comment type="subcellular location">
    <subcellularLocation>
        <location evidence="1">Membrane</location>
        <topology evidence="1">Multi-pass membrane protein</topology>
    </subcellularLocation>
</comment>
<dbReference type="EMBL" id="CM000880">
    <property type="protein sequence ID" value="KQK19686.1"/>
    <property type="molecule type" value="Genomic_DNA"/>
</dbReference>
<keyword evidence="4 7" id="KW-1133">Transmembrane helix</keyword>
<dbReference type="GO" id="GO:0022857">
    <property type="term" value="F:transmembrane transporter activity"/>
    <property type="evidence" value="ECO:0000318"/>
    <property type="project" value="GO_Central"/>
</dbReference>
<feature type="transmembrane region" description="Helical" evidence="7">
    <location>
        <begin position="602"/>
        <end position="627"/>
    </location>
</feature>
<dbReference type="CDD" id="cd14479">
    <property type="entry name" value="SPX-MFS_plant"/>
    <property type="match status" value="1"/>
</dbReference>
<evidence type="ECO:0000256" key="7">
    <source>
        <dbReference type="SAM" id="Phobius"/>
    </source>
</evidence>
<feature type="transmembrane region" description="Helical" evidence="7">
    <location>
        <begin position="281"/>
        <end position="304"/>
    </location>
</feature>
<feature type="region of interest" description="Disordered" evidence="6">
    <location>
        <begin position="466"/>
        <end position="496"/>
    </location>
</feature>
<feature type="transmembrane region" description="Helical" evidence="7">
    <location>
        <begin position="378"/>
        <end position="400"/>
    </location>
</feature>
<evidence type="ECO:0000256" key="4">
    <source>
        <dbReference type="ARBA" id="ARBA00022989"/>
    </source>
</evidence>
<dbReference type="eggNOG" id="KOG1161">
    <property type="taxonomic scope" value="Eukaryota"/>
</dbReference>
<feature type="transmembrane region" description="Helical" evidence="7">
    <location>
        <begin position="578"/>
        <end position="596"/>
    </location>
</feature>
<dbReference type="Pfam" id="PF03105">
    <property type="entry name" value="SPX"/>
    <property type="match status" value="2"/>
</dbReference>
<dbReference type="EMBL" id="CM000880">
    <property type="protein sequence ID" value="PNT76572.1"/>
    <property type="molecule type" value="Genomic_DNA"/>
</dbReference>
<feature type="compositionally biased region" description="Acidic residues" evidence="6">
    <location>
        <begin position="476"/>
        <end position="487"/>
    </location>
</feature>
<name>I1H170_BRADI</name>